<keyword evidence="1" id="KW-0677">Repeat</keyword>
<keyword evidence="5" id="KW-1185">Reference proteome</keyword>
<dbReference type="GO" id="GO:0003824">
    <property type="term" value="F:catalytic activity"/>
    <property type="evidence" value="ECO:0007669"/>
    <property type="project" value="InterPro"/>
</dbReference>
<dbReference type="Proteomes" id="UP001149140">
    <property type="component" value="Unassembled WGS sequence"/>
</dbReference>
<feature type="chain" id="PRO_5040890270" evidence="2">
    <location>
        <begin position="22"/>
        <end position="282"/>
    </location>
</feature>
<dbReference type="InterPro" id="IPR001330">
    <property type="entry name" value="Prenyltrans"/>
</dbReference>
<evidence type="ECO:0000313" key="5">
    <source>
        <dbReference type="Proteomes" id="UP001149140"/>
    </source>
</evidence>
<dbReference type="RefSeq" id="WP_270045042.1">
    <property type="nucleotide sequence ID" value="NZ_JAPDOD010000052.1"/>
</dbReference>
<evidence type="ECO:0000313" key="4">
    <source>
        <dbReference type="EMBL" id="MDA0165780.1"/>
    </source>
</evidence>
<organism evidence="4 5">
    <name type="scientific">Solirubrobacter ginsenosidimutans</name>
    <dbReference type="NCBI Taxonomy" id="490573"/>
    <lineage>
        <taxon>Bacteria</taxon>
        <taxon>Bacillati</taxon>
        <taxon>Actinomycetota</taxon>
        <taxon>Thermoleophilia</taxon>
        <taxon>Solirubrobacterales</taxon>
        <taxon>Solirubrobacteraceae</taxon>
        <taxon>Solirubrobacter</taxon>
    </lineage>
</organism>
<keyword evidence="2" id="KW-0732">Signal</keyword>
<evidence type="ECO:0000256" key="1">
    <source>
        <dbReference type="ARBA" id="ARBA00022737"/>
    </source>
</evidence>
<evidence type="ECO:0000256" key="2">
    <source>
        <dbReference type="SAM" id="SignalP"/>
    </source>
</evidence>
<name>A0A9X3S3I7_9ACTN</name>
<comment type="caution">
    <text evidence="4">The sequence shown here is derived from an EMBL/GenBank/DDBJ whole genome shotgun (WGS) entry which is preliminary data.</text>
</comment>
<gene>
    <name evidence="4" type="ORF">OM076_36275</name>
</gene>
<dbReference type="CDD" id="cd00688">
    <property type="entry name" value="ISOPREN_C2_like"/>
    <property type="match status" value="1"/>
</dbReference>
<feature type="domain" description="Prenyltransferase alpha-alpha toroid" evidence="3">
    <location>
        <begin position="10"/>
        <end position="44"/>
    </location>
</feature>
<dbReference type="InterPro" id="IPR008930">
    <property type="entry name" value="Terpenoid_cyclase/PrenylTrfase"/>
</dbReference>
<feature type="domain" description="Prenyltransferase alpha-alpha toroid" evidence="3">
    <location>
        <begin position="180"/>
        <end position="257"/>
    </location>
</feature>
<proteinExistence type="predicted"/>
<dbReference type="Gene3D" id="1.50.10.20">
    <property type="match status" value="3"/>
</dbReference>
<evidence type="ECO:0000259" key="3">
    <source>
        <dbReference type="Pfam" id="PF00432"/>
    </source>
</evidence>
<sequence length="282" mass="29129">MSRLLLLALVCALTFAAPARAASTVDYVRGAQNSDGGFGMTQSGGSSQLATGWALLGLSAAGSKPGPAALNYVKRGLGSLTAIGDVERTVLVVRAAGQDPRKFGGRDLISDILRHRSSDGSFDGYVSYTSFAIFALRRSGASPKTVASAARWIERHQNSDGGFNVGGSGASGIDDTASAVQALKLAGRAASAKRGAAFLAAQQQANGGFPLTRNAAPNAQSTAYAIQGLVAAGGHESAVKKGQAYLRSLTEPNGLVRYSRTGRQTPVWVSSQALMALHRRTF</sequence>
<protein>
    <submittedName>
        <fullName evidence="4">Terpene cyclase/mutase family protein</fullName>
    </submittedName>
</protein>
<feature type="signal peptide" evidence="2">
    <location>
        <begin position="1"/>
        <end position="21"/>
    </location>
</feature>
<dbReference type="AlphaFoldDB" id="A0A9X3S3I7"/>
<dbReference type="SUPFAM" id="SSF48239">
    <property type="entry name" value="Terpenoid cyclases/Protein prenyltransferases"/>
    <property type="match status" value="1"/>
</dbReference>
<dbReference type="EMBL" id="JAPDOD010000052">
    <property type="protein sequence ID" value="MDA0165780.1"/>
    <property type="molecule type" value="Genomic_DNA"/>
</dbReference>
<reference evidence="4" key="1">
    <citation type="submission" date="2022-10" db="EMBL/GenBank/DDBJ databases">
        <title>The WGS of Solirubrobacter ginsenosidimutans DSM 21036.</title>
        <authorList>
            <person name="Jiang Z."/>
        </authorList>
    </citation>
    <scope>NUCLEOTIDE SEQUENCE</scope>
    <source>
        <strain evidence="4">DSM 21036</strain>
    </source>
</reference>
<dbReference type="Pfam" id="PF00432">
    <property type="entry name" value="Prenyltrans"/>
    <property type="match status" value="2"/>
</dbReference>
<accession>A0A9X3S3I7</accession>